<accession>A0A3P3FK14</accession>
<organism evidence="1 2">
    <name type="scientific">Mesorhizobium tamadayense</name>
    <dbReference type="NCBI Taxonomy" id="425306"/>
    <lineage>
        <taxon>Bacteria</taxon>
        <taxon>Pseudomonadati</taxon>
        <taxon>Pseudomonadota</taxon>
        <taxon>Alphaproteobacteria</taxon>
        <taxon>Hyphomicrobiales</taxon>
        <taxon>Phyllobacteriaceae</taxon>
        <taxon>Mesorhizobium</taxon>
    </lineage>
</organism>
<dbReference type="AlphaFoldDB" id="A0A3P3FK14"/>
<name>A0A3P3FK14_9HYPH</name>
<dbReference type="Proteomes" id="UP000273786">
    <property type="component" value="Unassembled WGS sequence"/>
</dbReference>
<gene>
    <name evidence="1" type="ORF">EH240_19775</name>
</gene>
<dbReference type="RefSeq" id="WP_125001609.1">
    <property type="nucleotide sequence ID" value="NZ_RQXT01000025.1"/>
</dbReference>
<sequence>MAGAGASCAEGAGNEETQTGLMISRRSLIAGLVAATAIGKAESTPNLRQKIDETAANLAALMNELHGGGSWFANVDHDNQFVLVAPEP</sequence>
<evidence type="ECO:0000313" key="2">
    <source>
        <dbReference type="Proteomes" id="UP000273786"/>
    </source>
</evidence>
<dbReference type="EMBL" id="RQXT01000025">
    <property type="protein sequence ID" value="RRH98038.1"/>
    <property type="molecule type" value="Genomic_DNA"/>
</dbReference>
<protein>
    <submittedName>
        <fullName evidence="1">Uncharacterized protein</fullName>
    </submittedName>
</protein>
<reference evidence="1 2" key="1">
    <citation type="submission" date="2018-11" db="EMBL/GenBank/DDBJ databases">
        <title>the genome of Mesorhizobium tamadayense DSM 28320.</title>
        <authorList>
            <person name="Gao J."/>
        </authorList>
    </citation>
    <scope>NUCLEOTIDE SEQUENCE [LARGE SCALE GENOMIC DNA]</scope>
    <source>
        <strain evidence="1 2">DSM 28320</strain>
    </source>
</reference>
<comment type="caution">
    <text evidence="1">The sequence shown here is derived from an EMBL/GenBank/DDBJ whole genome shotgun (WGS) entry which is preliminary data.</text>
</comment>
<keyword evidence="2" id="KW-1185">Reference proteome</keyword>
<evidence type="ECO:0000313" key="1">
    <source>
        <dbReference type="EMBL" id="RRH98038.1"/>
    </source>
</evidence>
<proteinExistence type="predicted"/>